<feature type="compositionally biased region" description="Low complexity" evidence="9">
    <location>
        <begin position="137"/>
        <end position="181"/>
    </location>
</feature>
<feature type="compositionally biased region" description="Basic and acidic residues" evidence="9">
    <location>
        <begin position="1056"/>
        <end position="1075"/>
    </location>
</feature>
<feature type="compositionally biased region" description="Low complexity" evidence="9">
    <location>
        <begin position="1664"/>
        <end position="1675"/>
    </location>
</feature>
<dbReference type="InterPro" id="IPR000340">
    <property type="entry name" value="Dual-sp_phosphatase_cat-dom"/>
</dbReference>
<evidence type="ECO:0000256" key="4">
    <source>
        <dbReference type="ARBA" id="ARBA00022490"/>
    </source>
</evidence>
<feature type="domain" description="Tyrosine-protein phosphatase" evidence="10">
    <location>
        <begin position="375"/>
        <end position="567"/>
    </location>
</feature>
<feature type="region of interest" description="Disordered" evidence="9">
    <location>
        <begin position="334"/>
        <end position="374"/>
    </location>
</feature>
<comment type="similarity">
    <text evidence="3">Belongs to the protein-tyrosine phosphatase family. Non-receptor class myotubularin subfamily.</text>
</comment>
<feature type="region of interest" description="Disordered" evidence="9">
    <location>
        <begin position="649"/>
        <end position="711"/>
    </location>
</feature>
<dbReference type="InterPro" id="IPR011993">
    <property type="entry name" value="PH-like_dom_sf"/>
</dbReference>
<feature type="compositionally biased region" description="Low complexity" evidence="9">
    <location>
        <begin position="651"/>
        <end position="663"/>
    </location>
</feature>
<dbReference type="Pfam" id="PF21098">
    <property type="entry name" value="PH-GRAM_MTMR6-like"/>
    <property type="match status" value="1"/>
</dbReference>
<dbReference type="Pfam" id="PF00782">
    <property type="entry name" value="DSPc"/>
    <property type="match status" value="1"/>
</dbReference>
<feature type="compositionally biased region" description="Basic and acidic residues" evidence="9">
    <location>
        <begin position="1713"/>
        <end position="1730"/>
    </location>
</feature>
<feature type="region of interest" description="Disordered" evidence="9">
    <location>
        <begin position="581"/>
        <end position="630"/>
    </location>
</feature>
<dbReference type="GO" id="GO:0005737">
    <property type="term" value="C:cytoplasm"/>
    <property type="evidence" value="ECO:0007669"/>
    <property type="project" value="UniProtKB-SubCell"/>
</dbReference>
<dbReference type="InterPro" id="IPR016130">
    <property type="entry name" value="Tyr_Pase_AS"/>
</dbReference>
<feature type="region of interest" description="Disordered" evidence="9">
    <location>
        <begin position="752"/>
        <end position="774"/>
    </location>
</feature>
<dbReference type="InterPro" id="IPR030564">
    <property type="entry name" value="Myotubularin"/>
</dbReference>
<feature type="compositionally biased region" description="Basic and acidic residues" evidence="9">
    <location>
        <begin position="1374"/>
        <end position="1384"/>
    </location>
</feature>
<dbReference type="InterPro" id="IPR010569">
    <property type="entry name" value="Myotubularin-like_Pase_dom"/>
</dbReference>
<dbReference type="RefSeq" id="XP_007800770.1">
    <property type="nucleotide sequence ID" value="XM_007802579.1"/>
</dbReference>
<sequence>MSSCHVIEADSLTLKRSFDAVRDPNLYQYRGPCKRVDGETVYLKSSLTSSHFSRPSKRKATTTTSHSLAMPVQTSAPVSAAFPSFMSVFGGGMGMLEDGVSEDILRNDSRDGSQLNAEKPFQTHYPLPTPYQRRRSAASIISDSTESSPTTTVSTFGSPSMTEPSPSSSPESPTSLLPLSPFQKMTGSSSHGGNANETSQSSIFFASQSRSQSPASKERNVKNLSLNMNVTAARPATSSAAEGLHAFSAPTSPLRGPLKTGRRRPNNLTIQTPGFDKTTFSACEIPPTPSHRPALKHHESSPALPSLVSPTTAPLVGMQLPPISMNRLLSRPGSESSFSSLSVSSQGLHELQEEANETNKPLKSQEAQERGYPDGPIRIYDSGVYLYLEPSAEEASKYDTVINVAKEVPNPFFMPSAKYKSSVMSVWRNSEHVDSVEPQTAVSDVSFKSALEWPQVTGHTSPTTPKARLAAPEYIHVPWDHNSEILDDLYSLCKIIESRVSTGKSVLVHCQLGVSRSASLVIAYGLYKGFKSDFHSMYTTVKERSQWVGPNMSLIYQLMDFRTKVASGEYSARSKSLPEDWFLNGSTENEMTPRPRHGPLETSSGSPLPPISTAPVECSASSPPPIPPLNEARAAFREDSLPTALSNIALSSPSNESATTSSPISPSLDAPPVPPRSAKRSTPRPLPLRELSYPSMKPSEIPPHTRRNMSQGRFAQQAISYSPVKMDLMVQDLPPTPSIFSPRTTEFRTMSLNGTDAGDLASEKSQKKSGHGNRMSVFSQPQASVAVDPRSPHHGNGKAEIMRHIDDVEDVTLSRRGDQVAGTLHLTPHHIIFVHTSAGDNGTKPARPRELWITYPIISFCTLRPTPAASRQPSSIRLRCRDFTFVCFYFSSESKARDVYDSIKAWTCKLGRIEKLYAFTYQPQPPEKDINSWDFYDPMKEWRRMGVGDTSRKTKWRISNINLDYSFSPTYPSLLAVPVSISDNTLNYASRYRSRARIPVLTYLHPVNDCSITRSSQPLVGVRQNRSIQDEKLLAAIFSTTQNERPLSHIFPSPTPERETSASSKEEPSSSKDSDINLTSSEAIEDEIIARLRGDNDAKPDCEKDEPSKPVVYGAQQRNMIVDARPTVNAYAMQAVGLGSENMDNYKFATKAYLGIDNIHVMRDSLDKVVAALKDSDIAPLGPNRELLAKSGWLKHISNMLDGASLIARQVGVQHSHVLIHCSDGWDRTSQLSALSQLCLDPYYRTIAGFIALIEKDWLSFGHMFRHRSGFLSSEKWFHVENERIGGRDAATSHDSGAGKVETMSGAQKTFESALRGAKGFFNRGDNANASRESLAAFDSDSDQALQSYESDSPSSSRRQQPSSPAPASQVAKKKPEPETTKVKETSPIFHQFLDAVYQLQFQYPTRFEFTERFLRRLLYHLYSCQYGTFLYDNEKARKDADVMGRTRSVWDYFLSRRDSFLNPKYDPVVDDNVRGKERLIFPRVEEVRWWAEIFGRSDEEMNFGIGGAKAREGRPLRGYTKPGGAAADGGTAPNAAVVDDSSSSFVGDSNPQSEARTPVLTGVETAEESVGPAAAAKEEGPQSAESTAELMHQLSSGSTQPGNAEVAEDFAARGTTELADDMKGMGIASNKIAEVYQSPPLPPSPSITSATDNIDGKCAGTDPASVPLPAAVPSTNDDQNTQEPVADLDTDPLGVGSLTNGTTSSAAAMAAAERKTRAALRRQVEREIQ</sequence>
<dbReference type="InterPro" id="IPR048994">
    <property type="entry name" value="PH-GRAM_MTMR6-9"/>
</dbReference>
<dbReference type="Gene3D" id="2.30.29.30">
    <property type="entry name" value="Pleckstrin-homology domain (PH domain)/Phosphotyrosine-binding domain (PTB)"/>
    <property type="match status" value="1"/>
</dbReference>
<dbReference type="SUPFAM" id="SSF52799">
    <property type="entry name" value="(Phosphotyrosine protein) phosphatases II"/>
    <property type="match status" value="2"/>
</dbReference>
<feature type="compositionally biased region" description="Low complexity" evidence="9">
    <location>
        <begin position="1524"/>
        <end position="1550"/>
    </location>
</feature>
<evidence type="ECO:0000259" key="11">
    <source>
        <dbReference type="PROSITE" id="PS50056"/>
    </source>
</evidence>
<accession>U1GMS5</accession>
<feature type="compositionally biased region" description="Low complexity" evidence="9">
    <location>
        <begin position="334"/>
        <end position="345"/>
    </location>
</feature>
<dbReference type="CDD" id="cd14521">
    <property type="entry name" value="DSP_fungal_SDP1-like"/>
    <property type="match status" value="1"/>
</dbReference>
<dbReference type="GO" id="GO:0004721">
    <property type="term" value="F:phosphoprotein phosphatase activity"/>
    <property type="evidence" value="ECO:0007669"/>
    <property type="project" value="UniProtKB-KW"/>
</dbReference>
<keyword evidence="4" id="KW-0963">Cytoplasm</keyword>
<dbReference type="GeneID" id="19242384"/>
<dbReference type="PANTHER" id="PTHR10807">
    <property type="entry name" value="MYOTUBULARIN-RELATED"/>
    <property type="match status" value="1"/>
</dbReference>
<feature type="domain" description="Tyrosine specific protein phosphatases" evidence="11">
    <location>
        <begin position="487"/>
        <end position="544"/>
    </location>
</feature>
<feature type="domain" description="Myotubularin phosphatase" evidence="12">
    <location>
        <begin position="932"/>
        <end position="1495"/>
    </location>
</feature>
<evidence type="ECO:0000256" key="1">
    <source>
        <dbReference type="ARBA" id="ARBA00004184"/>
    </source>
</evidence>
<dbReference type="Pfam" id="PF06602">
    <property type="entry name" value="Myotub-related"/>
    <property type="match status" value="1"/>
</dbReference>
<dbReference type="GO" id="GO:0016020">
    <property type="term" value="C:membrane"/>
    <property type="evidence" value="ECO:0007669"/>
    <property type="project" value="TreeGrafter"/>
</dbReference>
<evidence type="ECO:0000256" key="8">
    <source>
        <dbReference type="PIRSR" id="PIRSR630564-2"/>
    </source>
</evidence>
<dbReference type="InterPro" id="IPR029021">
    <property type="entry name" value="Prot-tyrosine_phosphatase-like"/>
</dbReference>
<keyword evidence="6" id="KW-0904">Protein phosphatase</keyword>
<protein>
    <submittedName>
        <fullName evidence="13">Uncharacterized protein</fullName>
    </submittedName>
</protein>
<feature type="binding site" evidence="8">
    <location>
        <begin position="1158"/>
        <end position="1159"/>
    </location>
    <ligand>
        <name>substrate</name>
    </ligand>
</feature>
<proteinExistence type="inferred from homology"/>
<dbReference type="PROSITE" id="PS00383">
    <property type="entry name" value="TYR_PHOSPHATASE_1"/>
    <property type="match status" value="2"/>
</dbReference>
<feature type="region of interest" description="Disordered" evidence="9">
    <location>
        <begin position="106"/>
        <end position="198"/>
    </location>
</feature>
<dbReference type="PANTHER" id="PTHR10807:SF128">
    <property type="entry name" value="PHOSPHATIDYLINOSITOL-3,5-BISPHOSPHATE 3-PHOSPHATASE"/>
    <property type="match status" value="1"/>
</dbReference>
<dbReference type="eggNOG" id="KOG1716">
    <property type="taxonomic scope" value="Eukaryota"/>
</dbReference>
<evidence type="ECO:0000256" key="5">
    <source>
        <dbReference type="ARBA" id="ARBA00022801"/>
    </source>
</evidence>
<dbReference type="OrthoDB" id="271628at2759"/>
<keyword evidence="14" id="KW-1185">Reference proteome</keyword>
<comment type="subcellular location">
    <subcellularLocation>
        <location evidence="2">Cytoplasm</location>
    </subcellularLocation>
    <subcellularLocation>
        <location evidence="1">Endomembrane system</location>
        <topology evidence="1">Peripheral membrane protein</topology>
    </subcellularLocation>
</comment>
<dbReference type="HOGENOM" id="CLU_240002_0_0_1"/>
<evidence type="ECO:0000313" key="14">
    <source>
        <dbReference type="Proteomes" id="UP000019373"/>
    </source>
</evidence>
<dbReference type="PROSITE" id="PS50054">
    <property type="entry name" value="TYR_PHOSPHATASE_DUAL"/>
    <property type="match status" value="1"/>
</dbReference>
<evidence type="ECO:0000256" key="6">
    <source>
        <dbReference type="ARBA" id="ARBA00022912"/>
    </source>
</evidence>
<feature type="region of interest" description="Disordered" evidence="9">
    <location>
        <begin position="1045"/>
        <end position="1078"/>
    </location>
</feature>
<dbReference type="Proteomes" id="UP000019373">
    <property type="component" value="Unassembled WGS sequence"/>
</dbReference>
<keyword evidence="5" id="KW-0378">Hydrolase</keyword>
<feature type="compositionally biased region" description="Low complexity" evidence="9">
    <location>
        <begin position="1353"/>
        <end position="1370"/>
    </location>
</feature>
<dbReference type="Gene3D" id="3.90.190.10">
    <property type="entry name" value="Protein tyrosine phosphatase superfamily"/>
    <property type="match status" value="1"/>
</dbReference>
<evidence type="ECO:0000256" key="9">
    <source>
        <dbReference type="SAM" id="MobiDB-lite"/>
    </source>
</evidence>
<feature type="binding site" evidence="8">
    <location>
        <begin position="1222"/>
        <end position="1228"/>
    </location>
    <ligand>
        <name>substrate</name>
    </ligand>
</feature>
<dbReference type="GO" id="GO:0046856">
    <property type="term" value="P:phosphatidylinositol dephosphorylation"/>
    <property type="evidence" value="ECO:0007669"/>
    <property type="project" value="TreeGrafter"/>
</dbReference>
<evidence type="ECO:0000259" key="10">
    <source>
        <dbReference type="PROSITE" id="PS50054"/>
    </source>
</evidence>
<name>U1GMS5_ENDPU</name>
<feature type="compositionally biased region" description="Polar residues" evidence="9">
    <location>
        <begin position="183"/>
        <end position="198"/>
    </location>
</feature>
<evidence type="ECO:0000256" key="2">
    <source>
        <dbReference type="ARBA" id="ARBA00004496"/>
    </source>
</evidence>
<feature type="region of interest" description="Disordered" evidence="9">
    <location>
        <begin position="1346"/>
        <end position="1384"/>
    </location>
</feature>
<dbReference type="InterPro" id="IPR000387">
    <property type="entry name" value="Tyr_Pase_dom"/>
</dbReference>
<feature type="region of interest" description="Disordered" evidence="9">
    <location>
        <begin position="1509"/>
        <end position="1605"/>
    </location>
</feature>
<evidence type="ECO:0000259" key="12">
    <source>
        <dbReference type="PROSITE" id="PS51339"/>
    </source>
</evidence>
<organism evidence="13 14">
    <name type="scientific">Endocarpon pusillum (strain Z07020 / HMAS-L-300199)</name>
    <name type="common">Lichen-forming fungus</name>
    <dbReference type="NCBI Taxonomy" id="1263415"/>
    <lineage>
        <taxon>Eukaryota</taxon>
        <taxon>Fungi</taxon>
        <taxon>Dikarya</taxon>
        <taxon>Ascomycota</taxon>
        <taxon>Pezizomycotina</taxon>
        <taxon>Eurotiomycetes</taxon>
        <taxon>Chaetothyriomycetidae</taxon>
        <taxon>Verrucariales</taxon>
        <taxon>Verrucariaceae</taxon>
        <taxon>Endocarpon</taxon>
    </lineage>
</organism>
<evidence type="ECO:0000313" key="13">
    <source>
        <dbReference type="EMBL" id="ERF73568.1"/>
    </source>
</evidence>
<feature type="region of interest" description="Disordered" evidence="9">
    <location>
        <begin position="1637"/>
        <end position="1730"/>
    </location>
</feature>
<dbReference type="PROSITE" id="PS51339">
    <property type="entry name" value="PPASE_MYOTUBULARIN"/>
    <property type="match status" value="1"/>
</dbReference>
<evidence type="ECO:0000256" key="3">
    <source>
        <dbReference type="ARBA" id="ARBA00007471"/>
    </source>
</evidence>
<dbReference type="InterPro" id="IPR020422">
    <property type="entry name" value="TYR_PHOSPHATASE_DUAL_dom"/>
</dbReference>
<feature type="compositionally biased region" description="Polar residues" evidence="9">
    <location>
        <begin position="1594"/>
        <end position="1603"/>
    </location>
</feature>
<dbReference type="GO" id="GO:0012505">
    <property type="term" value="C:endomembrane system"/>
    <property type="evidence" value="ECO:0007669"/>
    <property type="project" value="UniProtKB-SubCell"/>
</dbReference>
<dbReference type="SMART" id="SM00195">
    <property type="entry name" value="DSPc"/>
    <property type="match status" value="1"/>
</dbReference>
<dbReference type="SUPFAM" id="SSF50729">
    <property type="entry name" value="PH domain-like"/>
    <property type="match status" value="1"/>
</dbReference>
<feature type="region of interest" description="Disordered" evidence="9">
    <location>
        <begin position="247"/>
        <end position="279"/>
    </location>
</feature>
<evidence type="ECO:0000256" key="7">
    <source>
        <dbReference type="PIRSR" id="PIRSR630564-1"/>
    </source>
</evidence>
<dbReference type="EMBL" id="KE720942">
    <property type="protein sequence ID" value="ERF73568.1"/>
    <property type="molecule type" value="Genomic_DNA"/>
</dbReference>
<dbReference type="PROSITE" id="PS50056">
    <property type="entry name" value="TYR_PHOSPHATASE_2"/>
    <property type="match status" value="1"/>
</dbReference>
<dbReference type="eggNOG" id="KOG1089">
    <property type="taxonomic scope" value="Eukaryota"/>
</dbReference>
<reference evidence="14" key="1">
    <citation type="journal article" date="2014" name="BMC Genomics">
        <title>Genome characteristics reveal the impact of lichenization on lichen-forming fungus Endocarpon pusillum Hedwig (Verrucariales, Ascomycota).</title>
        <authorList>
            <person name="Wang Y.-Y."/>
            <person name="Liu B."/>
            <person name="Zhang X.-Y."/>
            <person name="Zhou Q.-M."/>
            <person name="Zhang T."/>
            <person name="Li H."/>
            <person name="Yu Y.-F."/>
            <person name="Zhang X.-L."/>
            <person name="Hao X.-Y."/>
            <person name="Wang M."/>
            <person name="Wang L."/>
            <person name="Wei J.-C."/>
        </authorList>
    </citation>
    <scope>NUCLEOTIDE SEQUENCE [LARGE SCALE GENOMIC DNA]</scope>
    <source>
        <strain evidence="14">Z07020 / HMAS-L-300199</strain>
    </source>
</reference>
<dbReference type="GO" id="GO:0004438">
    <property type="term" value="F:phosphatidylinositol-3-phosphate phosphatase activity"/>
    <property type="evidence" value="ECO:0007669"/>
    <property type="project" value="TreeGrafter"/>
</dbReference>
<feature type="active site" description="Phosphocysteine intermediate" evidence="7">
    <location>
        <position position="1222"/>
    </location>
</feature>
<gene>
    <name evidence="13" type="ORF">EPUS_07502</name>
</gene>